<dbReference type="InterPro" id="IPR008984">
    <property type="entry name" value="SMAD_FHA_dom_sf"/>
</dbReference>
<evidence type="ECO:0000256" key="1">
    <source>
        <dbReference type="SAM" id="MobiDB-lite"/>
    </source>
</evidence>
<feature type="domain" description="FHA" evidence="2">
    <location>
        <begin position="23"/>
        <end position="74"/>
    </location>
</feature>
<keyword evidence="3" id="KW-1185">Reference proteome</keyword>
<dbReference type="GO" id="GO:0004386">
    <property type="term" value="F:helicase activity"/>
    <property type="evidence" value="ECO:0007669"/>
    <property type="project" value="InterPro"/>
</dbReference>
<gene>
    <name evidence="4" type="primary">LOC108070573</name>
</gene>
<dbReference type="GO" id="GO:0001147">
    <property type="term" value="F:transcription termination site sequence-specific DNA binding"/>
    <property type="evidence" value="ECO:0007669"/>
    <property type="project" value="TreeGrafter"/>
</dbReference>
<dbReference type="InterPro" id="IPR041677">
    <property type="entry name" value="DNA2/NAM7_AAA_11"/>
</dbReference>
<dbReference type="InterPro" id="IPR027417">
    <property type="entry name" value="P-loop_NTPase"/>
</dbReference>
<sequence>MACRWYLEHVTTRDRIDLNHGENLMGRHSCCRISLGQSYDFVSREHVNIIVSESGVIVQEMNSRNGVFINEQRMSGEFKRMPVVEGTIISLGVEGHFTDIPRSYPIFLLRKVATEAEEVVLLSDDDGDTLSNDGNLAQIKPDLGKKMSSTDQEGSCTNLHLPKIPDVKQELVSKTTEEITNIFGEADEAILGGVMDINPYLYNQLNKKSGGTASTSAKIYDGDVIELDTEPDKTVMQPPPPPEIMEVVNVEDDEYDEQFAMSQAVLQEMKTEMASSDDEEDVLAFKNMEDEQGLDSPSSQISYDEIIIEESDDDDLYDKVADWSNKLLSQRAPQAIKMSQAYPQIEDSGSDQENELHFEIKPPTKSLRIDSSSEDESSDVVLCRGPLSPLSTADSTTTDRSCSVRIQSPTGEVSSSADAAQKMSLSKPIDETLEKKDVQEKQDDVWDCGEQPKEPGKKKTARACEEIKEKAKEPINNRNSLTPKREVPVEDVTPVNKGPSPRLLNRSKSCFIDQPDNITKTTKDARGPAIIEAPFMSKNRCKVNNKEKQRVIDRQRFVDYQAEMTAKWHQKPKDKKKDDQVIKEKRREALKKLSDKRKDEENSPSTSNASKRKNCTSVPTISNTNRGEFLTKEIDRGPPAKIAKKVEKPQVPPVKHSIPKRRSTINTPLQQLLAAEDLAKSPEPQGSRRPERKEAQQARNQRTCNRVNFADMERESRRKKQQRRVRFCDKINIIYIESVSGACKPVRKSKDSSKICLSTYSERREWTLKGNYMVNDILHHKRTILTWANQWLKHGSVDAVGETDVLMPIPSDFSGFRHYIKTFLPLMRLELLTTIERDYKNSKPTLDLKVIGIYCEKECYHLVARTKAKPIGKFDLYTLSSGPELSETFASLLAQKTVGGSAWDMTFQICVQVPIEKLKNLKQVTARPVVDSLRVESGALSAIHQLYRSPLCRRILMPTEAVKTLQIPTLAEALAYKGFSKLNKDQEDICLSVYERVIDAMNPSLTLVQGPPGTGKSILLSNLSLQCLYGRASVMLDRKILICAHSNTAVDHMVRALSKAHSAMSRNHFHLLRFGLNEKISQHSRKYSLEAHFKKAREDKLKRLTPENIEILKKQHSDLSAEIQQLKQNSNLKSTYLQQQLEQKQKQLLLISQQLNPPLTPREEYDISKTCLKRAHIVCTTLSSCVKLANYVDFFDICIIDEATQCTEPWTLLPMRFGIKHLVLVGDTQQLPAVVLSKKAIDFGLGNSMFDRIQKSLVKQLNMDQPGGNQLVHTKLFKLSLQYRMHPEICRWPNKYFYDDQLVSADLTSKPSPLIPYCVVNLSYTQDTGSSSANRSISNDEEARFVAKLLAEMDKHMPSQRYSYGLISPYSSQCYALSQVIPQHMNLTPQTVDSYQGLEKDVVIISNARTRGCGFLANYQRLNVALTRPKRCLVICGNFDDLQSVDMWRQLLDDARQRKVYFDLKRDEVNDLRNSLMQKLLVKPL</sequence>
<dbReference type="InterPro" id="IPR041679">
    <property type="entry name" value="DNA2/NAM7-like_C"/>
</dbReference>
<protein>
    <submittedName>
        <fullName evidence="4">Uncharacterized protein isoform X1</fullName>
    </submittedName>
</protein>
<dbReference type="Pfam" id="PF13087">
    <property type="entry name" value="AAA_12"/>
    <property type="match status" value="1"/>
</dbReference>
<accession>A0A6P4HX39</accession>
<feature type="compositionally biased region" description="Polar residues" evidence="1">
    <location>
        <begin position="389"/>
        <end position="418"/>
    </location>
</feature>
<dbReference type="Proteomes" id="UP001652661">
    <property type="component" value="Chromosome 3L"/>
</dbReference>
<dbReference type="PANTHER" id="PTHR10887">
    <property type="entry name" value="DNA2/NAM7 HELICASE FAMILY"/>
    <property type="match status" value="1"/>
</dbReference>
<dbReference type="OrthoDB" id="2285229at2759"/>
<dbReference type="SUPFAM" id="SSF49879">
    <property type="entry name" value="SMAD/FHA domain"/>
    <property type="match status" value="1"/>
</dbReference>
<feature type="region of interest" description="Disordered" evidence="1">
    <location>
        <begin position="564"/>
        <end position="703"/>
    </location>
</feature>
<evidence type="ECO:0000313" key="3">
    <source>
        <dbReference type="Proteomes" id="UP001652661"/>
    </source>
</evidence>
<reference evidence="4" key="1">
    <citation type="submission" date="2025-08" db="UniProtKB">
        <authorList>
            <consortium name="RefSeq"/>
        </authorList>
    </citation>
    <scope>IDENTIFICATION</scope>
    <source>
        <strain evidence="4">14028-0561.14</strain>
        <tissue evidence="4">Whole fly</tissue>
    </source>
</reference>
<feature type="region of interest" description="Disordered" evidence="1">
    <location>
        <begin position="332"/>
        <end position="531"/>
    </location>
</feature>
<feature type="compositionally biased region" description="Polar residues" evidence="1">
    <location>
        <begin position="603"/>
        <end position="626"/>
    </location>
</feature>
<dbReference type="SUPFAM" id="SSF52540">
    <property type="entry name" value="P-loop containing nucleoside triphosphate hydrolases"/>
    <property type="match status" value="1"/>
</dbReference>
<dbReference type="Gene3D" id="3.40.50.300">
    <property type="entry name" value="P-loop containing nucleotide triphosphate hydrolases"/>
    <property type="match status" value="2"/>
</dbReference>
<feature type="compositionally biased region" description="Basic and acidic residues" evidence="1">
    <location>
        <begin position="428"/>
        <end position="475"/>
    </location>
</feature>
<dbReference type="InterPro" id="IPR000253">
    <property type="entry name" value="FHA_dom"/>
</dbReference>
<dbReference type="GO" id="GO:0016604">
    <property type="term" value="C:nuclear body"/>
    <property type="evidence" value="ECO:0007669"/>
    <property type="project" value="TreeGrafter"/>
</dbReference>
<feature type="compositionally biased region" description="Basic and acidic residues" evidence="1">
    <location>
        <begin position="629"/>
        <end position="648"/>
    </location>
</feature>
<dbReference type="FunFam" id="3.40.50.300:FF:001576">
    <property type="entry name" value="tRNA-splicing endonuclease, putative"/>
    <property type="match status" value="1"/>
</dbReference>
<evidence type="ECO:0000313" key="4">
    <source>
        <dbReference type="RefSeq" id="XP_017016614.1"/>
    </source>
</evidence>
<name>A0A6P4HX39_DROKI</name>
<organism evidence="3 4">
    <name type="scientific">Drosophila kikkawai</name>
    <name type="common">Fruit fly</name>
    <dbReference type="NCBI Taxonomy" id="30033"/>
    <lineage>
        <taxon>Eukaryota</taxon>
        <taxon>Metazoa</taxon>
        <taxon>Ecdysozoa</taxon>
        <taxon>Arthropoda</taxon>
        <taxon>Hexapoda</taxon>
        <taxon>Insecta</taxon>
        <taxon>Pterygota</taxon>
        <taxon>Neoptera</taxon>
        <taxon>Endopterygota</taxon>
        <taxon>Diptera</taxon>
        <taxon>Brachycera</taxon>
        <taxon>Muscomorpha</taxon>
        <taxon>Ephydroidea</taxon>
        <taxon>Drosophilidae</taxon>
        <taxon>Drosophila</taxon>
        <taxon>Sophophora</taxon>
    </lineage>
</organism>
<dbReference type="Gene3D" id="2.60.200.20">
    <property type="match status" value="1"/>
</dbReference>
<dbReference type="SMART" id="SM00240">
    <property type="entry name" value="FHA"/>
    <property type="match status" value="1"/>
</dbReference>
<dbReference type="GeneID" id="108070573"/>
<dbReference type="Pfam" id="PF00498">
    <property type="entry name" value="FHA"/>
    <property type="match status" value="1"/>
</dbReference>
<dbReference type="InterPro" id="IPR045055">
    <property type="entry name" value="DNA2/NAM7-like"/>
</dbReference>
<dbReference type="Pfam" id="PF13086">
    <property type="entry name" value="AAA_11"/>
    <property type="match status" value="1"/>
</dbReference>
<evidence type="ECO:0000259" key="2">
    <source>
        <dbReference type="PROSITE" id="PS50006"/>
    </source>
</evidence>
<proteinExistence type="predicted"/>
<dbReference type="PANTHER" id="PTHR10887:SF495">
    <property type="entry name" value="HELICASE SENATAXIN ISOFORM X1-RELATED"/>
    <property type="match status" value="1"/>
</dbReference>
<feature type="compositionally biased region" description="Basic and acidic residues" evidence="1">
    <location>
        <begin position="686"/>
        <end position="696"/>
    </location>
</feature>
<feature type="compositionally biased region" description="Basic and acidic residues" evidence="1">
    <location>
        <begin position="575"/>
        <end position="601"/>
    </location>
</feature>
<dbReference type="InterPro" id="IPR047187">
    <property type="entry name" value="SF1_C_Upf1"/>
</dbReference>
<dbReference type="RefSeq" id="XP_017016614.1">
    <property type="nucleotide sequence ID" value="XM_017161125.2"/>
</dbReference>
<dbReference type="GO" id="GO:0006369">
    <property type="term" value="P:termination of RNA polymerase II transcription"/>
    <property type="evidence" value="ECO:0007669"/>
    <property type="project" value="TreeGrafter"/>
</dbReference>
<dbReference type="PROSITE" id="PS50006">
    <property type="entry name" value="FHA_DOMAIN"/>
    <property type="match status" value="1"/>
</dbReference>
<dbReference type="CDD" id="cd18808">
    <property type="entry name" value="SF1_C_Upf1"/>
    <property type="match status" value="1"/>
</dbReference>
<dbReference type="CDD" id="cd00060">
    <property type="entry name" value="FHA"/>
    <property type="match status" value="1"/>
</dbReference>